<evidence type="ECO:0000313" key="2">
    <source>
        <dbReference type="EMBL" id="PAV57334.1"/>
    </source>
</evidence>
<proteinExistence type="predicted"/>
<comment type="caution">
    <text evidence="2">The sequence shown here is derived from an EMBL/GenBank/DDBJ whole genome shotgun (WGS) entry which is preliminary data.</text>
</comment>
<dbReference type="InterPro" id="IPR001810">
    <property type="entry name" value="F-box_dom"/>
</dbReference>
<accession>A0A2A2J6W1</accession>
<feature type="domain" description="F-box" evidence="1">
    <location>
        <begin position="1"/>
        <end position="47"/>
    </location>
</feature>
<name>A0A2A2J6W1_9BILA</name>
<dbReference type="AlphaFoldDB" id="A0A2A2J6W1"/>
<evidence type="ECO:0000313" key="3">
    <source>
        <dbReference type="Proteomes" id="UP000218231"/>
    </source>
</evidence>
<reference evidence="2 3" key="1">
    <citation type="journal article" date="2017" name="Curr. Biol.">
        <title>Genome architecture and evolution of a unichromosomal asexual nematode.</title>
        <authorList>
            <person name="Fradin H."/>
            <person name="Zegar C."/>
            <person name="Gutwein M."/>
            <person name="Lucas J."/>
            <person name="Kovtun M."/>
            <person name="Corcoran D."/>
            <person name="Baugh L.R."/>
            <person name="Kiontke K."/>
            <person name="Gunsalus K."/>
            <person name="Fitch D.H."/>
            <person name="Piano F."/>
        </authorList>
    </citation>
    <scope>NUCLEOTIDE SEQUENCE [LARGE SCALE GENOMIC DNA]</scope>
    <source>
        <strain evidence="2">PF1309</strain>
    </source>
</reference>
<dbReference type="EMBL" id="LIAE01010643">
    <property type="protein sequence ID" value="PAV57334.1"/>
    <property type="molecule type" value="Genomic_DNA"/>
</dbReference>
<gene>
    <name evidence="2" type="ORF">WR25_13732</name>
</gene>
<dbReference type="Proteomes" id="UP000218231">
    <property type="component" value="Unassembled WGS sequence"/>
</dbReference>
<evidence type="ECO:0000259" key="1">
    <source>
        <dbReference type="PROSITE" id="PS50181"/>
    </source>
</evidence>
<protein>
    <recommendedName>
        <fullName evidence="1">F-box domain-containing protein</fullName>
    </recommendedName>
</protein>
<dbReference type="PROSITE" id="PS50181">
    <property type="entry name" value="FBOX"/>
    <property type="match status" value="1"/>
</dbReference>
<keyword evidence="3" id="KW-1185">Reference proteome</keyword>
<organism evidence="2 3">
    <name type="scientific">Diploscapter pachys</name>
    <dbReference type="NCBI Taxonomy" id="2018661"/>
    <lineage>
        <taxon>Eukaryota</taxon>
        <taxon>Metazoa</taxon>
        <taxon>Ecdysozoa</taxon>
        <taxon>Nematoda</taxon>
        <taxon>Chromadorea</taxon>
        <taxon>Rhabditida</taxon>
        <taxon>Rhabditina</taxon>
        <taxon>Rhabditomorpha</taxon>
        <taxon>Rhabditoidea</taxon>
        <taxon>Rhabditidae</taxon>
        <taxon>Diploscapter</taxon>
    </lineage>
</organism>
<sequence>MILDVLPLEVMREVLLDLSTVDIIQTVKCTRRLYHFAKVDKALGRRLQNRVFDLHLRLGNIFWMNCECEDPVPCLYLGVRFRQANDAVAQWNSSECKFVFWFGDQCKCNCIKAGFWYGGECDDLGGPTLEIEHDLLDHPSFLYDSHLLGGFENETSFTINNGSLDEAIVNCSKLFNILMKFCVVRKLKLDFDNNDDHMWDKMNAFFNANPPDLRIQPHVLINSGINLDSFSIFPNGLAEIAIFSDYNFGRILADAYHEVFRRTPKVSFLGMDLPYTYEDLLGFFKDTKQLSIRSKTHITKQQIRQLVQHFYEVKHDEERTFEFGGFAKQFRVKDFLTLVPKEAYRLHKKRRGNMDMTREWRMRMTWAEMTDRFGGRWALMDVRAHYNWEFCENVLRICSMKNFTENKPIGVSDLADFD</sequence>